<sequence>MHVLLVQLGRKIVREQSVNDPGKCQFLNEPVDIDEVLSDDKSDSRCVIGMDLKEDEDITWTSERAFERLSNLQFLRIKSCGVNPQSMNYISRKLRALVWLSSQMTCFPSSFSQSSSSN</sequence>
<name>A0A9W3CB53_RAPSA</name>
<reference evidence="2" key="2">
    <citation type="submission" date="2025-08" db="UniProtKB">
        <authorList>
            <consortium name="RefSeq"/>
        </authorList>
    </citation>
    <scope>IDENTIFICATION</scope>
    <source>
        <tissue evidence="2">Leaf</tissue>
    </source>
</reference>
<dbReference type="KEGG" id="rsz:130494598"/>
<dbReference type="AlphaFoldDB" id="A0A9W3CB53"/>
<proteinExistence type="predicted"/>
<dbReference type="Proteomes" id="UP000504610">
    <property type="component" value="Chromosome 8"/>
</dbReference>
<evidence type="ECO:0000313" key="2">
    <source>
        <dbReference type="RefSeq" id="XP_056848769.1"/>
    </source>
</evidence>
<reference evidence="1" key="1">
    <citation type="journal article" date="2019" name="Database">
        <title>The radish genome database (RadishGD): an integrated information resource for radish genomics.</title>
        <authorList>
            <person name="Yu H.J."/>
            <person name="Baek S."/>
            <person name="Lee Y.J."/>
            <person name="Cho A."/>
            <person name="Mun J.H."/>
        </authorList>
    </citation>
    <scope>NUCLEOTIDE SEQUENCE [LARGE SCALE GENOMIC DNA]</scope>
    <source>
        <strain evidence="1">cv. WK10039</strain>
    </source>
</reference>
<keyword evidence="1" id="KW-1185">Reference proteome</keyword>
<dbReference type="OrthoDB" id="1032190at2759"/>
<accession>A0A9W3CB53</accession>
<organism evidence="1 2">
    <name type="scientific">Raphanus sativus</name>
    <name type="common">Radish</name>
    <name type="synonym">Raphanus raphanistrum var. sativus</name>
    <dbReference type="NCBI Taxonomy" id="3726"/>
    <lineage>
        <taxon>Eukaryota</taxon>
        <taxon>Viridiplantae</taxon>
        <taxon>Streptophyta</taxon>
        <taxon>Embryophyta</taxon>
        <taxon>Tracheophyta</taxon>
        <taxon>Spermatophyta</taxon>
        <taxon>Magnoliopsida</taxon>
        <taxon>eudicotyledons</taxon>
        <taxon>Gunneridae</taxon>
        <taxon>Pentapetalae</taxon>
        <taxon>rosids</taxon>
        <taxon>malvids</taxon>
        <taxon>Brassicales</taxon>
        <taxon>Brassicaceae</taxon>
        <taxon>Brassiceae</taxon>
        <taxon>Raphanus</taxon>
    </lineage>
</organism>
<protein>
    <submittedName>
        <fullName evidence="2">Disease resistance protein TAO1-like</fullName>
    </submittedName>
</protein>
<evidence type="ECO:0000313" key="1">
    <source>
        <dbReference type="Proteomes" id="UP000504610"/>
    </source>
</evidence>
<dbReference type="GeneID" id="130494598"/>
<gene>
    <name evidence="2" type="primary">LOC130494598</name>
</gene>
<dbReference type="RefSeq" id="XP_056848769.1">
    <property type="nucleotide sequence ID" value="XM_056992789.1"/>
</dbReference>